<protein>
    <submittedName>
        <fullName evidence="2">Uncharacterized protein</fullName>
    </submittedName>
</protein>
<keyword evidence="3" id="KW-1185">Reference proteome</keyword>
<feature type="transmembrane region" description="Helical" evidence="1">
    <location>
        <begin position="14"/>
        <end position="31"/>
    </location>
</feature>
<evidence type="ECO:0000313" key="2">
    <source>
        <dbReference type="EMBL" id="SNQ59500.1"/>
    </source>
</evidence>
<proteinExistence type="predicted"/>
<evidence type="ECO:0000256" key="1">
    <source>
        <dbReference type="SAM" id="Phobius"/>
    </source>
</evidence>
<dbReference type="RefSeq" id="WP_096203863.1">
    <property type="nucleotide sequence ID" value="NZ_FZMP01000024.1"/>
</dbReference>
<dbReference type="Proteomes" id="UP000218615">
    <property type="component" value="Unassembled WGS sequence"/>
</dbReference>
<keyword evidence="1" id="KW-0812">Transmembrane</keyword>
<dbReference type="AlphaFoldDB" id="A0A284VJS3"/>
<name>A0A284VJS3_9EURY</name>
<reference evidence="3" key="1">
    <citation type="submission" date="2017-06" db="EMBL/GenBank/DDBJ databases">
        <authorList>
            <person name="Cremers G."/>
        </authorList>
    </citation>
    <scope>NUCLEOTIDE SEQUENCE [LARGE SCALE GENOMIC DNA]</scope>
</reference>
<evidence type="ECO:0000313" key="3">
    <source>
        <dbReference type="Proteomes" id="UP000218615"/>
    </source>
</evidence>
<accession>A0A284VJS3</accession>
<feature type="transmembrane region" description="Helical" evidence="1">
    <location>
        <begin position="52"/>
        <end position="70"/>
    </location>
</feature>
<organism evidence="2 3">
    <name type="scientific">Candidatus Methanoperedens nitratireducens</name>
    <dbReference type="NCBI Taxonomy" id="1392998"/>
    <lineage>
        <taxon>Archaea</taxon>
        <taxon>Methanobacteriati</taxon>
        <taxon>Methanobacteriota</taxon>
        <taxon>Stenosarchaea group</taxon>
        <taxon>Methanomicrobia</taxon>
        <taxon>Methanosarcinales</taxon>
        <taxon>ANME-2 cluster</taxon>
        <taxon>Candidatus Methanoperedentaceae</taxon>
        <taxon>Candidatus Methanoperedens</taxon>
    </lineage>
</organism>
<keyword evidence="1" id="KW-1133">Transmembrane helix</keyword>
<dbReference type="EMBL" id="FZMP01000024">
    <property type="protein sequence ID" value="SNQ59500.1"/>
    <property type="molecule type" value="Genomic_DNA"/>
</dbReference>
<gene>
    <name evidence="2" type="ORF">MNV_120067</name>
</gene>
<keyword evidence="1" id="KW-0472">Membrane</keyword>
<sequence>MLNIKSIINNNPKTVGSVVFLIGALSLSLALKMLGETIFPPYILKYMSEKTLFIYIGLISLLSLVAYKFISRGYTMLGPYLK</sequence>